<evidence type="ECO:0000313" key="4">
    <source>
        <dbReference type="Proteomes" id="UP001055117"/>
    </source>
</evidence>
<evidence type="ECO:0008006" key="5">
    <source>
        <dbReference type="Google" id="ProtNLM"/>
    </source>
</evidence>
<gene>
    <name evidence="3" type="ORF">AFCDBAGC_2358</name>
</gene>
<name>A0ABQ4QGW6_9HYPH</name>
<evidence type="ECO:0000256" key="2">
    <source>
        <dbReference type="SAM" id="SignalP"/>
    </source>
</evidence>
<keyword evidence="4" id="KW-1185">Reference proteome</keyword>
<organism evidence="3 4">
    <name type="scientific">Methylobacterium cerastii</name>
    <dbReference type="NCBI Taxonomy" id="932741"/>
    <lineage>
        <taxon>Bacteria</taxon>
        <taxon>Pseudomonadati</taxon>
        <taxon>Pseudomonadota</taxon>
        <taxon>Alphaproteobacteria</taxon>
        <taxon>Hyphomicrobiales</taxon>
        <taxon>Methylobacteriaceae</taxon>
        <taxon>Methylobacterium</taxon>
    </lineage>
</organism>
<evidence type="ECO:0000256" key="1">
    <source>
        <dbReference type="SAM" id="MobiDB-lite"/>
    </source>
</evidence>
<dbReference type="RefSeq" id="WP_147828383.1">
    <property type="nucleotide sequence ID" value="NZ_BPQG01000034.1"/>
</dbReference>
<evidence type="ECO:0000313" key="3">
    <source>
        <dbReference type="EMBL" id="GJD44491.1"/>
    </source>
</evidence>
<dbReference type="EMBL" id="BPQG01000034">
    <property type="protein sequence ID" value="GJD44491.1"/>
    <property type="molecule type" value="Genomic_DNA"/>
</dbReference>
<reference evidence="3 4" key="1">
    <citation type="journal article" date="2021" name="Front. Microbiol.">
        <title>Comprehensive Comparative Genomics and Phenotyping of Methylobacterium Species.</title>
        <authorList>
            <person name="Alessa O."/>
            <person name="Ogura Y."/>
            <person name="Fujitani Y."/>
            <person name="Takami H."/>
            <person name="Hayashi T."/>
            <person name="Sahin N."/>
            <person name="Tani A."/>
        </authorList>
    </citation>
    <scope>NUCLEOTIDE SEQUENCE [LARGE SCALE GENOMIC DNA]</scope>
    <source>
        <strain evidence="3 4">DSM 23679</strain>
    </source>
</reference>
<comment type="caution">
    <text evidence="3">The sequence shown here is derived from an EMBL/GenBank/DDBJ whole genome shotgun (WGS) entry which is preliminary data.</text>
</comment>
<sequence>MRLAALAVIGALVAAPALAQDAGNVGQPSRAVPQAGQTTGGPRDVAPGADGAATTGSTVTRPAEEMGMAPGADSAKGGNVDQTNKMAPNAGGTAGGPAR</sequence>
<feature type="region of interest" description="Disordered" evidence="1">
    <location>
        <begin position="21"/>
        <end position="99"/>
    </location>
</feature>
<protein>
    <recommendedName>
        <fullName evidence="5">Serine/threonine protein kinase</fullName>
    </recommendedName>
</protein>
<feature type="signal peptide" evidence="2">
    <location>
        <begin position="1"/>
        <end position="19"/>
    </location>
</feature>
<proteinExistence type="predicted"/>
<dbReference type="Proteomes" id="UP001055117">
    <property type="component" value="Unassembled WGS sequence"/>
</dbReference>
<keyword evidence="2" id="KW-0732">Signal</keyword>
<accession>A0ABQ4QGW6</accession>
<feature type="chain" id="PRO_5046732247" description="Serine/threonine protein kinase" evidence="2">
    <location>
        <begin position="20"/>
        <end position="99"/>
    </location>
</feature>